<proteinExistence type="predicted"/>
<reference evidence="1 2" key="1">
    <citation type="submission" date="2022-06" db="EMBL/GenBank/DDBJ databases">
        <title>Acetobacer genomes from food samples.</title>
        <authorList>
            <person name="Sombolestani A."/>
        </authorList>
    </citation>
    <scope>NUCLEOTIDE SEQUENCE [LARGE SCALE GENOMIC DNA]</scope>
    <source>
        <strain evidence="1 2">R-83285</strain>
    </source>
</reference>
<dbReference type="InterPro" id="IPR018777">
    <property type="entry name" value="Replication_initiator_prot_A"/>
</dbReference>
<gene>
    <name evidence="1" type="ORF">NKW50_15855</name>
</gene>
<dbReference type="Pfam" id="PF10134">
    <property type="entry name" value="RPA"/>
    <property type="match status" value="1"/>
</dbReference>
<evidence type="ECO:0000313" key="2">
    <source>
        <dbReference type="Proteomes" id="UP001523528"/>
    </source>
</evidence>
<protein>
    <submittedName>
        <fullName evidence="1">Replication initiator protein A</fullName>
    </submittedName>
</protein>
<keyword evidence="2" id="KW-1185">Reference proteome</keyword>
<evidence type="ECO:0000313" key="1">
    <source>
        <dbReference type="EMBL" id="MCP1260042.1"/>
    </source>
</evidence>
<dbReference type="RefSeq" id="WP_253544489.1">
    <property type="nucleotide sequence ID" value="NZ_JAMYZZ010000077.1"/>
</dbReference>
<sequence>MGKNIPKTTSPHLAPDRRKQPDFFIADIFDASIKDDMASMEHPLFALRAGDKRVRVYERTGVTVTIKPGYDGCATIHDKDLWIYCISQLVEAKNRGREISPTVHFTMYDFLRTTNRRTDGDSYERAASMLGRLKGTVIETDIRTAGQRDRRGFGLIDSWRVIERDSDERMIAVEVDLPHWLFRSVSAMQVLTLSPDYFRLRKPLDRRVYELARKHCGHQPTWKVGISTLHEKSGSTDKRFKFRAAMKLLAEADALPDYRMIFDTEADTLTFRQRENKAVRKGATA</sequence>
<accession>A0ABT1F4B9</accession>
<organism evidence="1 2">
    <name type="scientific">Acetobacter lambici</name>
    <dbReference type="NCBI Taxonomy" id="1332824"/>
    <lineage>
        <taxon>Bacteria</taxon>
        <taxon>Pseudomonadati</taxon>
        <taxon>Pseudomonadota</taxon>
        <taxon>Alphaproteobacteria</taxon>
        <taxon>Acetobacterales</taxon>
        <taxon>Acetobacteraceae</taxon>
        <taxon>Acetobacter</taxon>
    </lineage>
</organism>
<comment type="caution">
    <text evidence="1">The sequence shown here is derived from an EMBL/GenBank/DDBJ whole genome shotgun (WGS) entry which is preliminary data.</text>
</comment>
<dbReference type="Proteomes" id="UP001523528">
    <property type="component" value="Unassembled WGS sequence"/>
</dbReference>
<name>A0ABT1F4B9_9PROT</name>
<dbReference type="EMBL" id="JAMYZZ010000077">
    <property type="protein sequence ID" value="MCP1260042.1"/>
    <property type="molecule type" value="Genomic_DNA"/>
</dbReference>